<feature type="compositionally biased region" description="Acidic residues" evidence="1">
    <location>
        <begin position="81"/>
        <end position="93"/>
    </location>
</feature>
<dbReference type="AlphaFoldDB" id="A0A162MPV3"/>
<comment type="caution">
    <text evidence="2">The sequence shown here is derived from an EMBL/GenBank/DDBJ whole genome shotgun (WGS) entry which is preliminary data.</text>
</comment>
<feature type="compositionally biased region" description="Basic and acidic residues" evidence="1">
    <location>
        <begin position="165"/>
        <end position="178"/>
    </location>
</feature>
<dbReference type="OrthoDB" id="5335351at2759"/>
<dbReference type="EMBL" id="AZHD01000001">
    <property type="protein sequence ID" value="OAA68179.1"/>
    <property type="molecule type" value="Genomic_DNA"/>
</dbReference>
<dbReference type="PANTHER" id="PTHR40642">
    <property type="entry name" value="YALI0F31295P"/>
    <property type="match status" value="1"/>
</dbReference>
<dbReference type="PANTHER" id="PTHR40642:SF1">
    <property type="entry name" value="YALI0F31295P"/>
    <property type="match status" value="1"/>
</dbReference>
<proteinExistence type="predicted"/>
<dbReference type="InterPro" id="IPR024526">
    <property type="entry name" value="DUF3807"/>
</dbReference>
<name>A0A162MPV3_9HYPO</name>
<organism evidence="2 3">
    <name type="scientific">Niveomyces insectorum RCEF 264</name>
    <dbReference type="NCBI Taxonomy" id="1081102"/>
    <lineage>
        <taxon>Eukaryota</taxon>
        <taxon>Fungi</taxon>
        <taxon>Dikarya</taxon>
        <taxon>Ascomycota</taxon>
        <taxon>Pezizomycotina</taxon>
        <taxon>Sordariomycetes</taxon>
        <taxon>Hypocreomycetidae</taxon>
        <taxon>Hypocreales</taxon>
        <taxon>Cordycipitaceae</taxon>
        <taxon>Niveomyces</taxon>
    </lineage>
</organism>
<keyword evidence="3" id="KW-1185">Reference proteome</keyword>
<protein>
    <submittedName>
        <fullName evidence="2">Uncharacterized protein</fullName>
    </submittedName>
</protein>
<feature type="compositionally biased region" description="Low complexity" evidence="1">
    <location>
        <begin position="139"/>
        <end position="158"/>
    </location>
</feature>
<feature type="compositionally biased region" description="Low complexity" evidence="1">
    <location>
        <begin position="109"/>
        <end position="126"/>
    </location>
</feature>
<dbReference type="Pfam" id="PF12720">
    <property type="entry name" value="DUF3807"/>
    <property type="match status" value="1"/>
</dbReference>
<accession>A0A162MPV3</accession>
<reference evidence="2 3" key="1">
    <citation type="journal article" date="2016" name="Genome Biol. Evol.">
        <title>Divergent and convergent evolution of fungal pathogenicity.</title>
        <authorList>
            <person name="Shang Y."/>
            <person name="Xiao G."/>
            <person name="Zheng P."/>
            <person name="Cen K."/>
            <person name="Zhan S."/>
            <person name="Wang C."/>
        </authorList>
    </citation>
    <scope>NUCLEOTIDE SEQUENCE [LARGE SCALE GENOMIC DNA]</scope>
    <source>
        <strain evidence="2 3">RCEF 264</strain>
    </source>
</reference>
<feature type="compositionally biased region" description="Basic residues" evidence="1">
    <location>
        <begin position="204"/>
        <end position="213"/>
    </location>
</feature>
<feature type="region of interest" description="Disordered" evidence="1">
    <location>
        <begin position="54"/>
        <end position="213"/>
    </location>
</feature>
<dbReference type="Proteomes" id="UP000076874">
    <property type="component" value="Unassembled WGS sequence"/>
</dbReference>
<gene>
    <name evidence="2" type="ORF">SPI_00374</name>
</gene>
<sequence>MAMLTEIRVPQITQEELYAFHETHFSASFVTDFFARYVFTQEAQAALMDGEGLFDDPFGNGETEKDYDNDEAGAPVQLPLDLDDTGVLDDEDSDAHKPFRASAAGARVTASWETSTESAETQETGHGAPGKKRRRRKNNNNNNNVNVNGGNSANNNHSNGGGPQRNEKKPDLRKRTWDVVDTGLGSLDYDDVEQPHASAAVSAQRRRVHYGED</sequence>
<dbReference type="STRING" id="1081102.A0A162MPV3"/>
<evidence type="ECO:0000313" key="2">
    <source>
        <dbReference type="EMBL" id="OAA68179.1"/>
    </source>
</evidence>
<evidence type="ECO:0000313" key="3">
    <source>
        <dbReference type="Proteomes" id="UP000076874"/>
    </source>
</evidence>
<evidence type="ECO:0000256" key="1">
    <source>
        <dbReference type="SAM" id="MobiDB-lite"/>
    </source>
</evidence>
<feature type="compositionally biased region" description="Basic residues" evidence="1">
    <location>
        <begin position="129"/>
        <end position="138"/>
    </location>
</feature>